<dbReference type="GO" id="GO:0000160">
    <property type="term" value="P:phosphorelay signal transduction system"/>
    <property type="evidence" value="ECO:0007669"/>
    <property type="project" value="InterPro"/>
</dbReference>
<dbReference type="NCBIfam" id="TIGR00254">
    <property type="entry name" value="GGDEF"/>
    <property type="match status" value="1"/>
</dbReference>
<sequence length="827" mass="91083">MNTEVSMANNRPPARILVVEDEAVVALDLQGQLQDMHYDVCGVADNGEDAIAFANSRRPNLILMDIVIKGKVDGIEAAGHISRALHIPVVFLTAYSDDNTVARAARTASYGYLTKPFQPRELRAAIEVALYKAALERQLRESEQWFAATLRCVGDGVVATNEAGAVRFMNPAAEALVGCTSTSALGRDVAELLQLKDGRSGAPLECPAHRALREGAAVGIDFGSALLNHAGAEVRIDDSAAPIRDDNGHMLGAVMVFRDVSERLAFEERLRQSEERFRNAFDFAPVGMALVGLDKRFLQVNAAICAMLGTTEGELLASNQDAYSMPSELAGENRLLNEVLSGHTISAQFEKRYRRRDGSALWALVSVSLLRKEQEPLCWLWQAHDLTERKNAEWRLARLAHFDPLTGLANRTWLNDEIERQIAVARRRGQRFAVVFIDLDHFKSVNDSLGHEAGDELLKLIAAKLRTALRETDSVARLGGDEFVMLLPEIRGPEDVLVVTDKVQVECAKPLMLSGQEISIGISVGVSLFPDDAQDARTLLRYADSALYHAKAEGRNTLRFYQPELTARVEQRMKLGAGLRLALRRDEFEICYQPQIRLADGKPESVEALIRWRHPQMGLLHPNEFIALAEETGLSVSIGDWMLHEACRQAAGWDAGTDLVVAVNVSPRQFSHGDLLAVVRNALSESGLPPKRLCLEITEQLLLEHSEANLDVLARLREMGIAIAIDDFGSGYSSLSYIRRFHPSKMKIDISLIQHVAESEDDAALVRAAIAMAHQLQVQVVAEGVESLAQEAFLKAEGCDIGQGYLYSKPLPQAQMLAWMKARSAGN</sequence>
<dbReference type="Pfam" id="PF00989">
    <property type="entry name" value="PAS"/>
    <property type="match status" value="1"/>
</dbReference>
<dbReference type="CDD" id="cd00130">
    <property type="entry name" value="PAS"/>
    <property type="match status" value="2"/>
</dbReference>
<keyword evidence="8" id="KW-1185">Reference proteome</keyword>
<dbReference type="SMART" id="SM00267">
    <property type="entry name" value="GGDEF"/>
    <property type="match status" value="1"/>
</dbReference>
<dbReference type="SUPFAM" id="SSF55785">
    <property type="entry name" value="PYP-like sensor domain (PAS domain)"/>
    <property type="match status" value="2"/>
</dbReference>
<dbReference type="InterPro" id="IPR013656">
    <property type="entry name" value="PAS_4"/>
</dbReference>
<protein>
    <submittedName>
        <fullName evidence="7">EAL domain-containing protein</fullName>
    </submittedName>
</protein>
<evidence type="ECO:0000313" key="7">
    <source>
        <dbReference type="EMBL" id="MBK4734036.1"/>
    </source>
</evidence>
<dbReference type="SUPFAM" id="SSF55073">
    <property type="entry name" value="Nucleotide cyclase"/>
    <property type="match status" value="1"/>
</dbReference>
<dbReference type="PROSITE" id="PS50110">
    <property type="entry name" value="RESPONSE_REGULATORY"/>
    <property type="match status" value="1"/>
</dbReference>
<dbReference type="NCBIfam" id="TIGR00229">
    <property type="entry name" value="sensory_box"/>
    <property type="match status" value="2"/>
</dbReference>
<dbReference type="PROSITE" id="PS50113">
    <property type="entry name" value="PAC"/>
    <property type="match status" value="2"/>
</dbReference>
<dbReference type="Pfam" id="PF00990">
    <property type="entry name" value="GGDEF"/>
    <property type="match status" value="1"/>
</dbReference>
<dbReference type="GO" id="GO:0003824">
    <property type="term" value="F:catalytic activity"/>
    <property type="evidence" value="ECO:0007669"/>
    <property type="project" value="UniProtKB-ARBA"/>
</dbReference>
<dbReference type="Gene3D" id="3.20.20.450">
    <property type="entry name" value="EAL domain"/>
    <property type="match status" value="1"/>
</dbReference>
<dbReference type="SMART" id="SM00448">
    <property type="entry name" value="REC"/>
    <property type="match status" value="1"/>
</dbReference>
<feature type="domain" description="Response regulatory" evidence="2">
    <location>
        <begin position="15"/>
        <end position="130"/>
    </location>
</feature>
<organism evidence="7 8">
    <name type="scientific">Noviherbaspirillum pedocola</name>
    <dbReference type="NCBI Taxonomy" id="2801341"/>
    <lineage>
        <taxon>Bacteria</taxon>
        <taxon>Pseudomonadati</taxon>
        <taxon>Pseudomonadota</taxon>
        <taxon>Betaproteobacteria</taxon>
        <taxon>Burkholderiales</taxon>
        <taxon>Oxalobacteraceae</taxon>
        <taxon>Noviherbaspirillum</taxon>
    </lineage>
</organism>
<feature type="modified residue" description="4-aspartylphosphate" evidence="1">
    <location>
        <position position="65"/>
    </location>
</feature>
<dbReference type="PANTHER" id="PTHR44757:SF2">
    <property type="entry name" value="BIOFILM ARCHITECTURE MAINTENANCE PROTEIN MBAA"/>
    <property type="match status" value="1"/>
</dbReference>
<dbReference type="Gene3D" id="3.40.50.2300">
    <property type="match status" value="1"/>
</dbReference>
<accession>A0A934W0F1</accession>
<dbReference type="FunFam" id="3.30.70.270:FF:000001">
    <property type="entry name" value="Diguanylate cyclase domain protein"/>
    <property type="match status" value="1"/>
</dbReference>
<dbReference type="InterPro" id="IPR000700">
    <property type="entry name" value="PAS-assoc_C"/>
</dbReference>
<dbReference type="InterPro" id="IPR001610">
    <property type="entry name" value="PAC"/>
</dbReference>
<proteinExistence type="predicted"/>
<dbReference type="GO" id="GO:0006355">
    <property type="term" value="P:regulation of DNA-templated transcription"/>
    <property type="evidence" value="ECO:0007669"/>
    <property type="project" value="InterPro"/>
</dbReference>
<dbReference type="InterPro" id="IPR000160">
    <property type="entry name" value="GGDEF_dom"/>
</dbReference>
<feature type="domain" description="PAC" evidence="4">
    <location>
        <begin position="220"/>
        <end position="272"/>
    </location>
</feature>
<dbReference type="InterPro" id="IPR035919">
    <property type="entry name" value="EAL_sf"/>
</dbReference>
<evidence type="ECO:0000259" key="3">
    <source>
        <dbReference type="PROSITE" id="PS50112"/>
    </source>
</evidence>
<feature type="domain" description="GGDEF" evidence="6">
    <location>
        <begin position="430"/>
        <end position="563"/>
    </location>
</feature>
<dbReference type="InterPro" id="IPR052155">
    <property type="entry name" value="Biofilm_reg_signaling"/>
</dbReference>
<dbReference type="PANTHER" id="PTHR44757">
    <property type="entry name" value="DIGUANYLATE CYCLASE DGCP"/>
    <property type="match status" value="1"/>
</dbReference>
<keyword evidence="1" id="KW-0597">Phosphoprotein</keyword>
<evidence type="ECO:0000256" key="1">
    <source>
        <dbReference type="PROSITE-ProRule" id="PRU00169"/>
    </source>
</evidence>
<dbReference type="EMBL" id="JAEPBG010000002">
    <property type="protein sequence ID" value="MBK4734036.1"/>
    <property type="molecule type" value="Genomic_DNA"/>
</dbReference>
<dbReference type="SMART" id="SM00052">
    <property type="entry name" value="EAL"/>
    <property type="match status" value="1"/>
</dbReference>
<dbReference type="Pfam" id="PF00072">
    <property type="entry name" value="Response_reg"/>
    <property type="match status" value="1"/>
</dbReference>
<dbReference type="SMART" id="SM00086">
    <property type="entry name" value="PAC"/>
    <property type="match status" value="2"/>
</dbReference>
<dbReference type="Proteomes" id="UP000622890">
    <property type="component" value="Unassembled WGS sequence"/>
</dbReference>
<dbReference type="InterPro" id="IPR011006">
    <property type="entry name" value="CheY-like_superfamily"/>
</dbReference>
<dbReference type="PROSITE" id="PS50883">
    <property type="entry name" value="EAL"/>
    <property type="match status" value="1"/>
</dbReference>
<feature type="domain" description="EAL" evidence="5">
    <location>
        <begin position="572"/>
        <end position="824"/>
    </location>
</feature>
<evidence type="ECO:0000259" key="5">
    <source>
        <dbReference type="PROSITE" id="PS50883"/>
    </source>
</evidence>
<name>A0A934W0F1_9BURK</name>
<dbReference type="CDD" id="cd01948">
    <property type="entry name" value="EAL"/>
    <property type="match status" value="1"/>
</dbReference>
<dbReference type="InterPro" id="IPR035965">
    <property type="entry name" value="PAS-like_dom_sf"/>
</dbReference>
<dbReference type="CDD" id="cd17534">
    <property type="entry name" value="REC_DC-like"/>
    <property type="match status" value="1"/>
</dbReference>
<dbReference type="Pfam" id="PF00563">
    <property type="entry name" value="EAL"/>
    <property type="match status" value="1"/>
</dbReference>
<dbReference type="SUPFAM" id="SSF52172">
    <property type="entry name" value="CheY-like"/>
    <property type="match status" value="1"/>
</dbReference>
<feature type="domain" description="PAS" evidence="3">
    <location>
        <begin position="273"/>
        <end position="343"/>
    </location>
</feature>
<dbReference type="PROSITE" id="PS50112">
    <property type="entry name" value="PAS"/>
    <property type="match status" value="2"/>
</dbReference>
<dbReference type="RefSeq" id="WP_200590818.1">
    <property type="nucleotide sequence ID" value="NZ_JAEPBG010000002.1"/>
</dbReference>
<comment type="caution">
    <text evidence="7">The sequence shown here is derived from an EMBL/GenBank/DDBJ whole genome shotgun (WGS) entry which is preliminary data.</text>
</comment>
<evidence type="ECO:0000313" key="8">
    <source>
        <dbReference type="Proteomes" id="UP000622890"/>
    </source>
</evidence>
<dbReference type="InterPro" id="IPR000014">
    <property type="entry name" value="PAS"/>
</dbReference>
<feature type="domain" description="PAC" evidence="4">
    <location>
        <begin position="347"/>
        <end position="398"/>
    </location>
</feature>
<dbReference type="Gene3D" id="3.30.450.20">
    <property type="entry name" value="PAS domain"/>
    <property type="match status" value="2"/>
</dbReference>
<dbReference type="AlphaFoldDB" id="A0A934W0F1"/>
<dbReference type="InterPro" id="IPR043128">
    <property type="entry name" value="Rev_trsase/Diguanyl_cyclase"/>
</dbReference>
<dbReference type="Pfam" id="PF08448">
    <property type="entry name" value="PAS_4"/>
    <property type="match status" value="1"/>
</dbReference>
<dbReference type="InterPro" id="IPR001789">
    <property type="entry name" value="Sig_transdc_resp-reg_receiver"/>
</dbReference>
<dbReference type="PROSITE" id="PS50887">
    <property type="entry name" value="GGDEF"/>
    <property type="match status" value="1"/>
</dbReference>
<dbReference type="InterPro" id="IPR029787">
    <property type="entry name" value="Nucleotide_cyclase"/>
</dbReference>
<feature type="domain" description="PAS" evidence="3">
    <location>
        <begin position="142"/>
        <end position="197"/>
    </location>
</feature>
<dbReference type="CDD" id="cd01949">
    <property type="entry name" value="GGDEF"/>
    <property type="match status" value="1"/>
</dbReference>
<dbReference type="SUPFAM" id="SSF141868">
    <property type="entry name" value="EAL domain-like"/>
    <property type="match status" value="1"/>
</dbReference>
<dbReference type="InterPro" id="IPR001633">
    <property type="entry name" value="EAL_dom"/>
</dbReference>
<dbReference type="Gene3D" id="3.30.70.270">
    <property type="match status" value="1"/>
</dbReference>
<evidence type="ECO:0000259" key="6">
    <source>
        <dbReference type="PROSITE" id="PS50887"/>
    </source>
</evidence>
<reference evidence="7" key="1">
    <citation type="submission" date="2021-01" db="EMBL/GenBank/DDBJ databases">
        <title>Genome sequence of strain Noviherbaspirillum sp. DKR-6.</title>
        <authorList>
            <person name="Chaudhary D.K."/>
        </authorList>
    </citation>
    <scope>NUCLEOTIDE SEQUENCE</scope>
    <source>
        <strain evidence="7">DKR-6</strain>
    </source>
</reference>
<gene>
    <name evidence="7" type="ORF">JJB74_05375</name>
</gene>
<evidence type="ECO:0000259" key="4">
    <source>
        <dbReference type="PROSITE" id="PS50113"/>
    </source>
</evidence>
<dbReference type="SMART" id="SM00091">
    <property type="entry name" value="PAS"/>
    <property type="match status" value="2"/>
</dbReference>
<evidence type="ECO:0000259" key="2">
    <source>
        <dbReference type="PROSITE" id="PS50110"/>
    </source>
</evidence>
<dbReference type="InterPro" id="IPR013767">
    <property type="entry name" value="PAS_fold"/>
</dbReference>